<comment type="caution">
    <text evidence="3">The sequence shown here is derived from an EMBL/GenBank/DDBJ whole genome shotgun (WGS) entry which is preliminary data.</text>
</comment>
<proteinExistence type="predicted"/>
<feature type="region of interest" description="Disordered" evidence="2">
    <location>
        <begin position="288"/>
        <end position="370"/>
    </location>
</feature>
<evidence type="ECO:0008006" key="5">
    <source>
        <dbReference type="Google" id="ProtNLM"/>
    </source>
</evidence>
<name>A0ABW3ZYR3_9BACI</name>
<evidence type="ECO:0000256" key="1">
    <source>
        <dbReference type="SAM" id="Coils"/>
    </source>
</evidence>
<dbReference type="EMBL" id="JBHTNH010000059">
    <property type="protein sequence ID" value="MFD1363565.1"/>
    <property type="molecule type" value="Genomic_DNA"/>
</dbReference>
<gene>
    <name evidence="3" type="ORF">ACFQ4A_18325</name>
</gene>
<feature type="coiled-coil region" evidence="1">
    <location>
        <begin position="165"/>
        <end position="192"/>
    </location>
</feature>
<dbReference type="Proteomes" id="UP001597178">
    <property type="component" value="Unassembled WGS sequence"/>
</dbReference>
<keyword evidence="4" id="KW-1185">Reference proteome</keyword>
<evidence type="ECO:0000313" key="4">
    <source>
        <dbReference type="Proteomes" id="UP001597178"/>
    </source>
</evidence>
<reference evidence="4" key="1">
    <citation type="journal article" date="2019" name="Int. J. Syst. Evol. Microbiol.">
        <title>The Global Catalogue of Microorganisms (GCM) 10K type strain sequencing project: providing services to taxonomists for standard genome sequencing and annotation.</title>
        <authorList>
            <consortium name="The Broad Institute Genomics Platform"/>
            <consortium name="The Broad Institute Genome Sequencing Center for Infectious Disease"/>
            <person name="Wu L."/>
            <person name="Ma J."/>
        </authorList>
    </citation>
    <scope>NUCLEOTIDE SEQUENCE [LARGE SCALE GENOMIC DNA]</scope>
    <source>
        <strain evidence="4">CCUG 54822</strain>
    </source>
</reference>
<evidence type="ECO:0000313" key="3">
    <source>
        <dbReference type="EMBL" id="MFD1363565.1"/>
    </source>
</evidence>
<evidence type="ECO:0000256" key="2">
    <source>
        <dbReference type="SAM" id="MobiDB-lite"/>
    </source>
</evidence>
<organism evidence="3 4">
    <name type="scientific">Lentibacillus salinarum</name>
    <dbReference type="NCBI Taxonomy" id="446820"/>
    <lineage>
        <taxon>Bacteria</taxon>
        <taxon>Bacillati</taxon>
        <taxon>Bacillota</taxon>
        <taxon>Bacilli</taxon>
        <taxon>Bacillales</taxon>
        <taxon>Bacillaceae</taxon>
        <taxon>Lentibacillus</taxon>
    </lineage>
</organism>
<keyword evidence="1" id="KW-0175">Coiled coil</keyword>
<sequence length="481" mass="52946">MRRRRLIWMAVILFVAINSLLVYLDDGDKVARLSYIKDWSETFEDDLFETVETAGVLSTVEEKHVYFDSDKGSFREFLAEAGSVVNPGDQLFSYEVDHYATTKAELESEQQRLTSDIQAIEAAVASIAAHPIPETDMDTTLEGDNSVLEITARSVDANYMKEQYMTEKEKERAQKEAELQTIQAQLSDLESTGETITVESPYQGVVTTVSESLANPVITIRDLKLQAEGDLTEEERMDVELDMPVEIAIRKNDTVLQGTVNELSDQPDTVTVHGTSVYPFAATFTEEMESSAPAVEDGGEAASRATQDGEEAAESTERIGESAEEAEGSADTAGETGGPSSDDADPVEESDTPAETAEAEQSPLDDLLPGYHADLSITTEESLGTTAVMSEQLFGSHLWKMTSKGLLVKQPVEKGIHMDELVEITGDVSPGELIAEADNDQFRDQSVFITPLQLDDIEWKHPGKYDNVDWKRYMVIGLLSR</sequence>
<feature type="compositionally biased region" description="Acidic residues" evidence="2">
    <location>
        <begin position="342"/>
        <end position="352"/>
    </location>
</feature>
<dbReference type="RefSeq" id="WP_382402808.1">
    <property type="nucleotide sequence ID" value="NZ_JBHTNH010000059.1"/>
</dbReference>
<accession>A0ABW3ZYR3</accession>
<protein>
    <recommendedName>
        <fullName evidence="5">HlyD family secretion protein</fullName>
    </recommendedName>
</protein>